<evidence type="ECO:0000259" key="4">
    <source>
        <dbReference type="Pfam" id="PF00733"/>
    </source>
</evidence>
<evidence type="ECO:0000256" key="3">
    <source>
        <dbReference type="ARBA" id="ARBA00048741"/>
    </source>
</evidence>
<name>I0HM05_RUBGI</name>
<organism evidence="5 6">
    <name type="scientific">Rubrivivax gelatinosus (strain NBRC 100245 / IL144)</name>
    <dbReference type="NCBI Taxonomy" id="983917"/>
    <lineage>
        <taxon>Bacteria</taxon>
        <taxon>Pseudomonadati</taxon>
        <taxon>Pseudomonadota</taxon>
        <taxon>Betaproteobacteria</taxon>
        <taxon>Burkholderiales</taxon>
        <taxon>Sphaerotilaceae</taxon>
        <taxon>Rubrivivax</taxon>
    </lineage>
</organism>
<feature type="domain" description="Asparagine synthetase" evidence="4">
    <location>
        <begin position="245"/>
        <end position="590"/>
    </location>
</feature>
<dbReference type="HOGENOM" id="CLU_031685_1_0_4"/>
<dbReference type="SUPFAM" id="SSF56235">
    <property type="entry name" value="N-terminal nucleophile aminohydrolases (Ntn hydrolases)"/>
    <property type="match status" value="1"/>
</dbReference>
<evidence type="ECO:0000256" key="1">
    <source>
        <dbReference type="ARBA" id="ARBA00005187"/>
    </source>
</evidence>
<reference evidence="5 6" key="1">
    <citation type="journal article" date="2012" name="J. Bacteriol.">
        <title>Complete genome sequence of phototrophic betaproteobacterium Rubrivivax gelatinosus IL144.</title>
        <authorList>
            <person name="Nagashima S."/>
            <person name="Kamimura A."/>
            <person name="Shimizu T."/>
            <person name="Nakamura-isaki S."/>
            <person name="Aono E."/>
            <person name="Sakamoto K."/>
            <person name="Ichikawa N."/>
            <person name="Nakazawa H."/>
            <person name="Sekine M."/>
            <person name="Yamazaki S."/>
            <person name="Fujita N."/>
            <person name="Shimada K."/>
            <person name="Hanada S."/>
            <person name="Nagashima K.V.P."/>
        </authorList>
    </citation>
    <scope>NUCLEOTIDE SEQUENCE [LARGE SCALE GENOMIC DNA]</scope>
    <source>
        <strain evidence="6">NBRC 100245 / IL144</strain>
    </source>
</reference>
<comment type="pathway">
    <text evidence="1">Amino-acid biosynthesis; L-asparagine biosynthesis; L-asparagine from L-aspartate (L-Gln route): step 1/1.</text>
</comment>
<evidence type="ECO:0000313" key="6">
    <source>
        <dbReference type="Proteomes" id="UP000007883"/>
    </source>
</evidence>
<dbReference type="EC" id="6.3.5.4" evidence="2"/>
<dbReference type="GO" id="GO:0006529">
    <property type="term" value="P:asparagine biosynthetic process"/>
    <property type="evidence" value="ECO:0007669"/>
    <property type="project" value="InterPro"/>
</dbReference>
<dbReference type="InterPro" id="IPR014729">
    <property type="entry name" value="Rossmann-like_a/b/a_fold"/>
</dbReference>
<dbReference type="Pfam" id="PF00733">
    <property type="entry name" value="Asn_synthase"/>
    <property type="match status" value="1"/>
</dbReference>
<dbReference type="SUPFAM" id="SSF52402">
    <property type="entry name" value="Adenine nucleotide alpha hydrolases-like"/>
    <property type="match status" value="1"/>
</dbReference>
<protein>
    <recommendedName>
        <fullName evidence="2">asparagine synthase (glutamine-hydrolyzing)</fullName>
        <ecNumber evidence="2">6.3.5.4</ecNumber>
    </recommendedName>
</protein>
<dbReference type="InterPro" id="IPR001962">
    <property type="entry name" value="Asn_synthase"/>
</dbReference>
<gene>
    <name evidence="5" type="ordered locus">RGE_06970</name>
</gene>
<dbReference type="GO" id="GO:0004066">
    <property type="term" value="F:asparagine synthase (glutamine-hydrolyzing) activity"/>
    <property type="evidence" value="ECO:0007669"/>
    <property type="project" value="UniProtKB-EC"/>
</dbReference>
<accession>I0HM05</accession>
<dbReference type="PANTHER" id="PTHR43284">
    <property type="entry name" value="ASPARAGINE SYNTHETASE (GLUTAMINE-HYDROLYZING)"/>
    <property type="match status" value="1"/>
</dbReference>
<dbReference type="Proteomes" id="UP000007883">
    <property type="component" value="Chromosome"/>
</dbReference>
<proteinExistence type="predicted"/>
<dbReference type="InterPro" id="IPR029055">
    <property type="entry name" value="Ntn_hydrolases_N"/>
</dbReference>
<dbReference type="KEGG" id="rge:RGE_06970"/>
<dbReference type="RefSeq" id="WP_014426918.1">
    <property type="nucleotide sequence ID" value="NC_017075.1"/>
</dbReference>
<dbReference type="PANTHER" id="PTHR43284:SF1">
    <property type="entry name" value="ASPARAGINE SYNTHETASE"/>
    <property type="match status" value="1"/>
</dbReference>
<dbReference type="STRING" id="983917.RGE_06970"/>
<evidence type="ECO:0000256" key="2">
    <source>
        <dbReference type="ARBA" id="ARBA00012737"/>
    </source>
</evidence>
<sequence length="617" mass="67207">MFRYVAFVWDATCPPRVDAAARLAQSLAPHWQAAHRQPGLQVHVTGSPPGHTRVHLLRERRGVVIGTLFRRDDGGGAPLPSSGLDAAESDRIAHGGGRALVQDFWGRYVAFLCTEGGRTRLLRDPSGALPCYLLRHEGVWIVCSWLEDALALLPATVGFAVNWPAVAAQLLIGEPGGRDTALFGVQQVAPGEAIDLAHTASAGELLWDATSFARQPLTHGPDMAVIALRETVQACASAWAGCHDRVLFRLSGGVDSSILLSCLSRGRTHTHVTCVNYHSAGADGDERRYARLAANSAGFPLVERERNTDFRLQDLLTIARTPTPGNYVGRLSARADAELAAEYGSGALFTGAGGDQLFFEFGRPWPAADYLHCRGLDFGFPAAAMDAARLGRVSVWSAMAYAFRQRLRPTRLLDDPRPPLLGPAVPDDRTRLQQFLHPALRDGRVLPIGKQVQTRALLHPAPFYDPFQRQAAPELVNPLLSQPLIELCLRLPTWVLTHGGRGRALARRAFADELPPEIRTRRAKGGMEELLQAVLLRNLGFAKELLLDGELARRGLLDRARLEQALSDRPTTLAAHVSQLHVYLGIEAWLAQWTSASPCANRQHPPAHTAAAPRPLA</sequence>
<dbReference type="Gene3D" id="3.40.50.620">
    <property type="entry name" value="HUPs"/>
    <property type="match status" value="1"/>
</dbReference>
<keyword evidence="6" id="KW-1185">Reference proteome</keyword>
<dbReference type="AlphaFoldDB" id="I0HM05"/>
<dbReference type="EMBL" id="AP012320">
    <property type="protein sequence ID" value="BAL94042.1"/>
    <property type="molecule type" value="Genomic_DNA"/>
</dbReference>
<evidence type="ECO:0000313" key="5">
    <source>
        <dbReference type="EMBL" id="BAL94042.1"/>
    </source>
</evidence>
<dbReference type="InterPro" id="IPR051786">
    <property type="entry name" value="ASN_synthetase/amidase"/>
</dbReference>
<dbReference type="eggNOG" id="COG0367">
    <property type="taxonomic scope" value="Bacteria"/>
</dbReference>
<comment type="catalytic activity">
    <reaction evidence="3">
        <text>L-aspartate + L-glutamine + ATP + H2O = L-asparagine + L-glutamate + AMP + diphosphate + H(+)</text>
        <dbReference type="Rhea" id="RHEA:12228"/>
        <dbReference type="ChEBI" id="CHEBI:15377"/>
        <dbReference type="ChEBI" id="CHEBI:15378"/>
        <dbReference type="ChEBI" id="CHEBI:29985"/>
        <dbReference type="ChEBI" id="CHEBI:29991"/>
        <dbReference type="ChEBI" id="CHEBI:30616"/>
        <dbReference type="ChEBI" id="CHEBI:33019"/>
        <dbReference type="ChEBI" id="CHEBI:58048"/>
        <dbReference type="ChEBI" id="CHEBI:58359"/>
        <dbReference type="ChEBI" id="CHEBI:456215"/>
        <dbReference type="EC" id="6.3.5.4"/>
    </reaction>
</comment>